<evidence type="ECO:0000313" key="13">
    <source>
        <dbReference type="Proteomes" id="UP000532437"/>
    </source>
</evidence>
<dbReference type="Pfam" id="PF20691">
    <property type="entry name" value="TAGT"/>
    <property type="match status" value="1"/>
</dbReference>
<feature type="domain" description="GREB1 N-terminal" evidence="7">
    <location>
        <begin position="63"/>
        <end position="213"/>
    </location>
</feature>
<organism evidence="12 13">
    <name type="scientific">Erythrocercus mccallii</name>
    <dbReference type="NCBI Taxonomy" id="107208"/>
    <lineage>
        <taxon>Eukaryota</taxon>
        <taxon>Metazoa</taxon>
        <taxon>Chordata</taxon>
        <taxon>Craniata</taxon>
        <taxon>Vertebrata</taxon>
        <taxon>Euteleostomi</taxon>
        <taxon>Archelosauria</taxon>
        <taxon>Archosauria</taxon>
        <taxon>Dinosauria</taxon>
        <taxon>Saurischia</taxon>
        <taxon>Theropoda</taxon>
        <taxon>Coelurosauria</taxon>
        <taxon>Aves</taxon>
        <taxon>Neognathae</taxon>
        <taxon>Neoaves</taxon>
        <taxon>Telluraves</taxon>
        <taxon>Australaves</taxon>
        <taxon>Passeriformes</taxon>
        <taxon>Corvoidea</taxon>
        <taxon>Dicruridae</taxon>
        <taxon>Erythrocercus</taxon>
    </lineage>
</organism>
<feature type="region of interest" description="Disordered" evidence="6">
    <location>
        <begin position="237"/>
        <end position="261"/>
    </location>
</feature>
<feature type="region of interest" description="Disordered" evidence="6">
    <location>
        <begin position="1161"/>
        <end position="1206"/>
    </location>
</feature>
<evidence type="ECO:0000256" key="2">
    <source>
        <dbReference type="ARBA" id="ARBA00009148"/>
    </source>
</evidence>
<feature type="domain" description="GREB1-like C-terminal" evidence="8">
    <location>
        <begin position="1787"/>
        <end position="1949"/>
    </location>
</feature>
<feature type="compositionally biased region" description="Low complexity" evidence="6">
    <location>
        <begin position="1128"/>
        <end position="1138"/>
    </location>
</feature>
<proteinExistence type="inferred from homology"/>
<reference evidence="12 13" key="1">
    <citation type="submission" date="2019-09" db="EMBL/GenBank/DDBJ databases">
        <title>Bird 10,000 Genomes (B10K) Project - Family phase.</title>
        <authorList>
            <person name="Zhang G."/>
        </authorList>
    </citation>
    <scope>NUCLEOTIDE SEQUENCE [LARGE SCALE GENOMIC DNA]</scope>
    <source>
        <strain evidence="12">B10K-DU-002-60</strain>
        <tissue evidence="12">Muscle</tissue>
    </source>
</reference>
<evidence type="ECO:0000259" key="8">
    <source>
        <dbReference type="Pfam" id="PF20267"/>
    </source>
</evidence>
<dbReference type="GO" id="GO:0016020">
    <property type="term" value="C:membrane"/>
    <property type="evidence" value="ECO:0007669"/>
    <property type="project" value="UniProtKB-SubCell"/>
</dbReference>
<feature type="non-terminal residue" evidence="12">
    <location>
        <position position="1949"/>
    </location>
</feature>
<dbReference type="InterPro" id="IPR048657">
    <property type="entry name" value="GREB1-like_cpSF2"/>
</dbReference>
<feature type="compositionally biased region" description="Acidic residues" evidence="6">
    <location>
        <begin position="59"/>
        <end position="72"/>
    </location>
</feature>
<accession>A0A7K5P9Z8</accession>
<evidence type="ECO:0000256" key="4">
    <source>
        <dbReference type="ARBA" id="ARBA00022989"/>
    </source>
</evidence>
<dbReference type="InterPro" id="IPR028422">
    <property type="entry name" value="GREB1"/>
</dbReference>
<dbReference type="Proteomes" id="UP000532437">
    <property type="component" value="Unassembled WGS sequence"/>
</dbReference>
<feature type="compositionally biased region" description="Polar residues" evidence="6">
    <location>
        <begin position="323"/>
        <end position="332"/>
    </location>
</feature>
<protein>
    <submittedName>
        <fullName evidence="12">GREB1 protein</fullName>
    </submittedName>
</protein>
<name>A0A7K5P9Z8_9CORV</name>
<dbReference type="EMBL" id="VZRG01000331">
    <property type="protein sequence ID" value="NWT51905.1"/>
    <property type="molecule type" value="Genomic_DNA"/>
</dbReference>
<evidence type="ECO:0000256" key="1">
    <source>
        <dbReference type="ARBA" id="ARBA00004167"/>
    </source>
</evidence>
<evidence type="ECO:0000259" key="7">
    <source>
        <dbReference type="Pfam" id="PF15782"/>
    </source>
</evidence>
<evidence type="ECO:0000259" key="9">
    <source>
        <dbReference type="Pfam" id="PF20688"/>
    </source>
</evidence>
<comment type="subcellular location">
    <subcellularLocation>
        <location evidence="1">Membrane</location>
        <topology evidence="1">Single-pass membrane protein</topology>
    </subcellularLocation>
</comment>
<dbReference type="InterPro" id="IPR048659">
    <property type="entry name" value="GREB1-like_2nd"/>
</dbReference>
<dbReference type="InterPro" id="IPR046927">
    <property type="entry name" value="GREB1-like_C"/>
</dbReference>
<keyword evidence="13" id="KW-1185">Reference proteome</keyword>
<feature type="non-terminal residue" evidence="12">
    <location>
        <position position="1"/>
    </location>
</feature>
<gene>
    <name evidence="12" type="primary">Greb1</name>
    <name evidence="12" type="ORF">ERYMCC_R05132</name>
</gene>
<dbReference type="InterPro" id="IPR049100">
    <property type="entry name" value="TAGT"/>
</dbReference>
<feature type="region of interest" description="Disordered" evidence="6">
    <location>
        <begin position="49"/>
        <end position="86"/>
    </location>
</feature>
<dbReference type="InterPro" id="IPR046926">
    <property type="entry name" value="GREB1_N"/>
</dbReference>
<sequence>MGNSYAGQLKTTRFEEVLHNSIEASLRSNNLVPRPVFSQLYLEAEQQLSSLEAGSRADNEEEEEEEEEEEGSESSSPPVSYQMKPPPEGCCTTDGFCQAGKDLRLVSISNEHIEVPSGFLLVGAKSPNLPDHLLVCAVDKRFLPDDNGRNALLGFSGNCVGCGKKGFCYFTEFSNHINLKLTTQPKKQKHLKYYLVRNAQGALTKGSVICWKGAEFRGRQSSTSTCSSTLFQLPESSGLAGSTSSEPLPPANPSAAAGTQQTAAAIDHIPSTAALSSAVYNGKESPKQQLMKNNLSTLTRPSVLGTLTNSGPPKKRHKGWSPESPSSTETWNLQVNPQAPNRIKNDGGNLSSLPQSALVGPASSPMVGSGEPVSVPDNLLKICKAKPVIFKGHGNFPYLCGNINDVIVSPLLYTCYRNSQSLSRAYEQYGASTIQPISEEMQLLLTVYYLVQLAADQVPLIEDLEQIFMRSWRESHLSEIRQYQQAVPQAFPQVPSQITPVTSAQLPWLAGLAASSCNDSVHIIECSYSLAEGLSEMFKLLIEGKLIKTNYVVIICASRNRAIDSCIVITGKYQARILSESMLSPSDYQKEVNYQLVTGKVETLGSFFSTLCPEGDIDLLLEKFYQENQGHISSSLSASVNKPTAINGAGTAVCTSYEIERHQIRPFQLAVAQKLLSHICSIADSSTQNLDLGSFEKIDFLICVPPSEVTYQQTLFHLWHSGILLELGLEKEHLTKQRVEQYVMKLDAEAQIKFKVFLQNSMQNPHTLFVLIHDHAHWDLMSAMHSLYPQTELSTGLVDRLLNCREVKEAPNIVTLHVTSFPYALQTQHTHISPYNEIHWPSSYSNGVDLYHENKKYFGLSEFIESTLSGHSIPLLRYDSSFEAMVMALGKRFPRLHSAVIRTFVLIQHYSAAMMAVCGLSQMKNYTSVETLEITQNLINSSRQCPSGHGLMVVLRIPCIPLAAVAYERLYNVRERLALEDNFEIILGNPNSGITIRKHFVEQLKIWQKIEDVDWRPQTYLELEGLPCILIFSGMDPQGESLPRSLRYCDLRLINSSSLVRTTLEQELGLAAYFVSSEIHTEKAVVSDVLESDPEKLSSTDNEDEEIATEGSTSEKRSPLKRERSCSHDSASSSLSSKASSKTIRSSLKIAMFSGQSFCTESSPPQALSNSTEETTNNYERQKQKVDKGAQTTISKHLPPVTEQLDMKQNIKSAQVSITSSSSSPFSSSSSSSAPTPNSFILQTSQCSMTKASKQPPIVFLPKLVYDIITSTDSSGLPKSSSLLPYHSVMWASSFRPLMSKMMTCTEQSLYYRQWTVPKPIHMDYSNRNEGRMDTFHPRRLLLSGPPQIGKTGAYLQFLSILSRMLIRLTEVDVYDEEEININIKEESDQYYHQPGDMWPDLETFQKMPFDYTIHDPKYEDASLICSKLQTINSEDRSMSRRQEDMYTCRQTTRMRLSKYAAYNTYHHCEQCHQYMGFNPRYQIYESTLHAFAFSYSMLGEEIQLHFIIPKSKEHHFVFSQPGRQLESMRLPLVTDKSEDYIKSPTFTPTTGRHEHGLFNLYHAMDGASHLHVLVVKEYEMAIYKKYWPNHIMLVLPSIFNSAGVGAAHFLIKELSYHNLELERNRQEELGIKPQDIWPFIVILDDSCVMWNAVEVDCSGDRKSDYTWTERNVSLKQILQHIEATPNVTHYALIGMRKWSSKTNSAEIKEPFSCCHVHDFIMLNVDLTQNVQYNQNRFTCDDVDFNLRVHSAGLLICRFNHFNVMKKQIAVGGQRSFHIKSKVSDTSVSISPAQYICAPDSKHTFLAAPAQLLLEKYLQYHSHRFFPLSLKNYSHPVLSVDCYLNLGPQIAVCYVSSRPHSLNISSSGLAFSGLLLYLCDSFVVASFLKKFHFLKGATLCVICQDRNSLRQTVVRLELEDEWQFRLRDEFQTANAKEDRPLFFLTGRHM</sequence>
<dbReference type="PANTHER" id="PTHR15720:SF13">
    <property type="entry name" value="PROTEIN GREB1"/>
    <property type="match status" value="1"/>
</dbReference>
<evidence type="ECO:0000256" key="6">
    <source>
        <dbReference type="SAM" id="MobiDB-lite"/>
    </source>
</evidence>
<feature type="region of interest" description="Disordered" evidence="6">
    <location>
        <begin position="293"/>
        <end position="332"/>
    </location>
</feature>
<dbReference type="Pfam" id="PF15782">
    <property type="entry name" value="GREB1_N"/>
    <property type="match status" value="1"/>
</dbReference>
<evidence type="ECO:0000259" key="10">
    <source>
        <dbReference type="Pfam" id="PF20691"/>
    </source>
</evidence>
<feature type="domain" description="TET-Associated Glycosyltransferase" evidence="10">
    <location>
        <begin position="1545"/>
        <end position="1773"/>
    </location>
</feature>
<keyword evidence="5" id="KW-0472">Membrane</keyword>
<comment type="similarity">
    <text evidence="2">Belongs to the GREB1 family.</text>
</comment>
<evidence type="ECO:0000259" key="11">
    <source>
        <dbReference type="Pfam" id="PF20692"/>
    </source>
</evidence>
<feature type="compositionally biased region" description="Polar residues" evidence="6">
    <location>
        <begin position="237"/>
        <end position="246"/>
    </location>
</feature>
<feature type="domain" description="GREB1-like second" evidence="9">
    <location>
        <begin position="305"/>
        <end position="610"/>
    </location>
</feature>
<feature type="compositionally biased region" description="Polar residues" evidence="6">
    <location>
        <begin position="1161"/>
        <end position="1179"/>
    </location>
</feature>
<evidence type="ECO:0000256" key="3">
    <source>
        <dbReference type="ARBA" id="ARBA00022692"/>
    </source>
</evidence>
<dbReference type="PANTHER" id="PTHR15720">
    <property type="entry name" value="GREB1-RELATED"/>
    <property type="match status" value="1"/>
</dbReference>
<feature type="region of interest" description="Disordered" evidence="6">
    <location>
        <begin position="1090"/>
        <end position="1138"/>
    </location>
</feature>
<feature type="compositionally biased region" description="Basic and acidic residues" evidence="6">
    <location>
        <begin position="1113"/>
        <end position="1127"/>
    </location>
</feature>
<dbReference type="Pfam" id="PF20688">
    <property type="entry name" value="GREB1_2nd"/>
    <property type="match status" value="1"/>
</dbReference>
<comment type="caution">
    <text evidence="12">The sequence shown here is derived from an EMBL/GenBank/DDBJ whole genome shotgun (WGS) entry which is preliminary data.</text>
</comment>
<keyword evidence="3" id="KW-0812">Transmembrane</keyword>
<dbReference type="Pfam" id="PF20692">
    <property type="entry name" value="cpSF2-GREB1"/>
    <property type="match status" value="1"/>
</dbReference>
<feature type="compositionally biased region" description="Polar residues" evidence="6">
    <location>
        <begin position="293"/>
        <end position="311"/>
    </location>
</feature>
<feature type="domain" description="GREB1-like circularly permuted SF2 helicase" evidence="11">
    <location>
        <begin position="662"/>
        <end position="1377"/>
    </location>
</feature>
<dbReference type="Pfam" id="PF20267">
    <property type="entry name" value="GREB1_C"/>
    <property type="match status" value="1"/>
</dbReference>
<keyword evidence="4" id="KW-1133">Transmembrane helix</keyword>
<evidence type="ECO:0000313" key="12">
    <source>
        <dbReference type="EMBL" id="NWT51905.1"/>
    </source>
</evidence>
<evidence type="ECO:0000256" key="5">
    <source>
        <dbReference type="ARBA" id="ARBA00023136"/>
    </source>
</evidence>